<proteinExistence type="predicted"/>
<name>Q1K893_NEUCR</name>
<dbReference type="PaxDb" id="5141-EFNCRP00000004256"/>
<protein>
    <submittedName>
        <fullName evidence="1">Uncharacterized protein</fullName>
    </submittedName>
</protein>
<reference evidence="1 2" key="1">
    <citation type="journal article" date="2003" name="Nature">
        <title>The genome sequence of the filamentous fungus Neurospora crassa.</title>
        <authorList>
            <person name="Galagan J.E."/>
            <person name="Calvo S.E."/>
            <person name="Borkovich K.A."/>
            <person name="Selker E.U."/>
            <person name="Read N.D."/>
            <person name="Jaffe D."/>
            <person name="FitzHugh W."/>
            <person name="Ma L.J."/>
            <person name="Smirnov S."/>
            <person name="Purcell S."/>
            <person name="Rehman B."/>
            <person name="Elkins T."/>
            <person name="Engels R."/>
            <person name="Wang S."/>
            <person name="Nielsen C.B."/>
            <person name="Butler J."/>
            <person name="Endrizzi M."/>
            <person name="Qui D."/>
            <person name="Ianakiev P."/>
            <person name="Bell-Pedersen D."/>
            <person name="Nelson M.A."/>
            <person name="Werner-Washburne M."/>
            <person name="Selitrennikoff C.P."/>
            <person name="Kinsey J.A."/>
            <person name="Braun E.L."/>
            <person name="Zelter A."/>
            <person name="Schulte U."/>
            <person name="Kothe G.O."/>
            <person name="Jedd G."/>
            <person name="Mewes W."/>
            <person name="Staben C."/>
            <person name="Marcotte E."/>
            <person name="Greenberg D."/>
            <person name="Roy A."/>
            <person name="Foley K."/>
            <person name="Naylor J."/>
            <person name="Stange-Thomann N."/>
            <person name="Barrett R."/>
            <person name="Gnerre S."/>
            <person name="Kamal M."/>
            <person name="Kamvysselis M."/>
            <person name="Mauceli E."/>
            <person name="Bielke C."/>
            <person name="Rudd S."/>
            <person name="Frishman D."/>
            <person name="Krystofova S."/>
            <person name="Rasmussen C."/>
            <person name="Metzenberg R.L."/>
            <person name="Perkins D.D."/>
            <person name="Kroken S."/>
            <person name="Cogoni C."/>
            <person name="Macino G."/>
            <person name="Catcheside D."/>
            <person name="Li W."/>
            <person name="Pratt R.J."/>
            <person name="Osmani S.A."/>
            <person name="DeSouza C.P."/>
            <person name="Glass L."/>
            <person name="Orbach M.J."/>
            <person name="Berglund J.A."/>
            <person name="Voelker R."/>
            <person name="Yarden O."/>
            <person name="Plamann M."/>
            <person name="Seiler S."/>
            <person name="Dunlap J."/>
            <person name="Radford A."/>
            <person name="Aramayo R."/>
            <person name="Natvig D.O."/>
            <person name="Alex L.A."/>
            <person name="Mannhaupt G."/>
            <person name="Ebbole D.J."/>
            <person name="Freitag M."/>
            <person name="Paulsen I."/>
            <person name="Sachs M.S."/>
            <person name="Lander E.S."/>
            <person name="Nusbaum C."/>
            <person name="Birren B."/>
        </authorList>
    </citation>
    <scope>NUCLEOTIDE SEQUENCE [LARGE SCALE GENOMIC DNA]</scope>
    <source>
        <strain evidence="2">ATCC 24698 / 74-OR23-1A / CBS 708.71 / DSM 1257 / FGSC 987</strain>
    </source>
</reference>
<dbReference type="EMBL" id="CM002240">
    <property type="protein sequence ID" value="EAA32455.1"/>
    <property type="molecule type" value="Genomic_DNA"/>
</dbReference>
<dbReference type="InParanoid" id="Q1K893"/>
<dbReference type="OMA" id="GWDEDPI"/>
<dbReference type="VEuPathDB" id="FungiDB:NCU01079"/>
<sequence length="156" mass="18007">MTNPDPFQNGNDTNALPFLSPRQGWDEDPIATCYLRALNQEIRARKSDYDLACSSHTYIKMAVLSLRSYLQEWEELMGEIIGFSNSETERELVSSEGVDYERLKELDEYREVLKLMDTPFRPLNRLDSQDLPQLLPSVSLSSRDDVAFDVSWFESS</sequence>
<dbReference type="AlphaFoldDB" id="Q1K893"/>
<dbReference type="KEGG" id="ncr:NCU01079"/>
<keyword evidence="2" id="KW-1185">Reference proteome</keyword>
<accession>Q1K893</accession>
<evidence type="ECO:0000313" key="2">
    <source>
        <dbReference type="Proteomes" id="UP000001805"/>
    </source>
</evidence>
<dbReference type="GeneID" id="3877767"/>
<dbReference type="HOGENOM" id="CLU_1687112_0_0_1"/>
<dbReference type="Proteomes" id="UP000001805">
    <property type="component" value="Chromosome 2, Linkage Group V"/>
</dbReference>
<evidence type="ECO:0000313" key="1">
    <source>
        <dbReference type="EMBL" id="EAA32455.1"/>
    </source>
</evidence>
<organism evidence="1 2">
    <name type="scientific">Neurospora crassa (strain ATCC 24698 / 74-OR23-1A / CBS 708.71 / DSM 1257 / FGSC 987)</name>
    <dbReference type="NCBI Taxonomy" id="367110"/>
    <lineage>
        <taxon>Eukaryota</taxon>
        <taxon>Fungi</taxon>
        <taxon>Dikarya</taxon>
        <taxon>Ascomycota</taxon>
        <taxon>Pezizomycotina</taxon>
        <taxon>Sordariomycetes</taxon>
        <taxon>Sordariomycetidae</taxon>
        <taxon>Sordariales</taxon>
        <taxon>Sordariaceae</taxon>
        <taxon>Neurospora</taxon>
    </lineage>
</organism>
<dbReference type="RefSeq" id="XP_961691.1">
    <property type="nucleotide sequence ID" value="XM_956598.1"/>
</dbReference>
<gene>
    <name evidence="1" type="ORF">NCU01079</name>
</gene>
<dbReference type="OrthoDB" id="10327816at2759"/>